<keyword evidence="2" id="KW-0472">Membrane</keyword>
<feature type="compositionally biased region" description="Polar residues" evidence="1">
    <location>
        <begin position="38"/>
        <end position="47"/>
    </location>
</feature>
<feature type="transmembrane region" description="Helical" evidence="2">
    <location>
        <begin position="451"/>
        <end position="470"/>
    </location>
</feature>
<accession>A0A8K0RJ00</accession>
<proteinExistence type="predicted"/>
<dbReference type="EMBL" id="JAGMVJ010000001">
    <property type="protein sequence ID" value="KAH7095359.1"/>
    <property type="molecule type" value="Genomic_DNA"/>
</dbReference>
<evidence type="ECO:0000313" key="3">
    <source>
        <dbReference type="EMBL" id="KAH7095359.1"/>
    </source>
</evidence>
<dbReference type="AlphaFoldDB" id="A0A8K0RJ00"/>
<evidence type="ECO:0000256" key="1">
    <source>
        <dbReference type="SAM" id="MobiDB-lite"/>
    </source>
</evidence>
<comment type="caution">
    <text evidence="3">The sequence shown here is derived from an EMBL/GenBank/DDBJ whole genome shotgun (WGS) entry which is preliminary data.</text>
</comment>
<dbReference type="OrthoDB" id="5428055at2759"/>
<reference evidence="3" key="1">
    <citation type="journal article" date="2021" name="Nat. Commun.">
        <title>Genetic determinants of endophytism in the Arabidopsis root mycobiome.</title>
        <authorList>
            <person name="Mesny F."/>
            <person name="Miyauchi S."/>
            <person name="Thiergart T."/>
            <person name="Pickel B."/>
            <person name="Atanasova L."/>
            <person name="Karlsson M."/>
            <person name="Huettel B."/>
            <person name="Barry K.W."/>
            <person name="Haridas S."/>
            <person name="Chen C."/>
            <person name="Bauer D."/>
            <person name="Andreopoulos W."/>
            <person name="Pangilinan J."/>
            <person name="LaButti K."/>
            <person name="Riley R."/>
            <person name="Lipzen A."/>
            <person name="Clum A."/>
            <person name="Drula E."/>
            <person name="Henrissat B."/>
            <person name="Kohler A."/>
            <person name="Grigoriev I.V."/>
            <person name="Martin F.M."/>
            <person name="Hacquard S."/>
        </authorList>
    </citation>
    <scope>NUCLEOTIDE SEQUENCE</scope>
    <source>
        <strain evidence="3">MPI-SDFR-AT-0120</strain>
    </source>
</reference>
<dbReference type="Proteomes" id="UP000813461">
    <property type="component" value="Unassembled WGS sequence"/>
</dbReference>
<evidence type="ECO:0000313" key="4">
    <source>
        <dbReference type="Proteomes" id="UP000813461"/>
    </source>
</evidence>
<feature type="compositionally biased region" description="Basic and acidic residues" evidence="1">
    <location>
        <begin position="22"/>
        <end position="36"/>
    </location>
</feature>
<sequence>MDYELQGGRHELSRAYNPWDNFRTRNENNHKAEDTSRLFPSSQPDPTSSQVIDTFLKHKSHRLNKLVLRRWQLLEDFLNEVVRESLPGTRSYIDDVDSYVPNITSGCALVLAATIAQRSASPVRGFLHRYLGREHVFIASTTSWGFFLEFHIPYHAMREIDATDPRTIFKKPLRKGGTLPLKKFANIKEDLYYHEAQTSSLSWGNDEWFWTEIFLVDTYFGSEENRREYFANYDEGDGFDPPLGGQSSLKKKPHYDPREYFLRKLDVRIAQTAIEYSTLVETFTERMEAYAESIKDHFEDDKVMTHTRTIGHVIETIQIFVGCISGIVEAWASFRYTGLALFCQHAPEKLSWPPIISNIAGNIAELDRLRKTLTRRRELFKFKLESFHTVSSLSQTESTIKQANVANTQADRAVSQGEDLKTLTQMTVYIAFPLLFTTAFFSMDFADPPAYPWAVFIGVLCGVFIINYMIASQSSPWQTYIDFVTWFRVYSGRMRRWVRRP</sequence>
<keyword evidence="2" id="KW-0812">Transmembrane</keyword>
<name>A0A8K0RJ00_9PLEO</name>
<organism evidence="3 4">
    <name type="scientific">Paraphoma chrysanthemicola</name>
    <dbReference type="NCBI Taxonomy" id="798071"/>
    <lineage>
        <taxon>Eukaryota</taxon>
        <taxon>Fungi</taxon>
        <taxon>Dikarya</taxon>
        <taxon>Ascomycota</taxon>
        <taxon>Pezizomycotina</taxon>
        <taxon>Dothideomycetes</taxon>
        <taxon>Pleosporomycetidae</taxon>
        <taxon>Pleosporales</taxon>
        <taxon>Pleosporineae</taxon>
        <taxon>Phaeosphaeriaceae</taxon>
        <taxon>Paraphoma</taxon>
    </lineage>
</organism>
<evidence type="ECO:0000256" key="2">
    <source>
        <dbReference type="SAM" id="Phobius"/>
    </source>
</evidence>
<keyword evidence="4" id="KW-1185">Reference proteome</keyword>
<keyword evidence="2" id="KW-1133">Transmembrane helix</keyword>
<protein>
    <submittedName>
        <fullName evidence="3">Uncharacterized protein</fullName>
    </submittedName>
</protein>
<feature type="region of interest" description="Disordered" evidence="1">
    <location>
        <begin position="20"/>
        <end position="47"/>
    </location>
</feature>
<gene>
    <name evidence="3" type="ORF">FB567DRAFT_601211</name>
</gene>